<protein>
    <submittedName>
        <fullName evidence="2">Uncharacterized protein</fullName>
    </submittedName>
</protein>
<evidence type="ECO:0000313" key="2">
    <source>
        <dbReference type="EMBL" id="KAF3605740.1"/>
    </source>
</evidence>
<gene>
    <name evidence="2" type="ORF">DY000_02050475</name>
</gene>
<keyword evidence="3" id="KW-1185">Reference proteome</keyword>
<proteinExistence type="predicted"/>
<organism evidence="2 3">
    <name type="scientific">Brassica cretica</name>
    <name type="common">Mustard</name>
    <dbReference type="NCBI Taxonomy" id="69181"/>
    <lineage>
        <taxon>Eukaryota</taxon>
        <taxon>Viridiplantae</taxon>
        <taxon>Streptophyta</taxon>
        <taxon>Embryophyta</taxon>
        <taxon>Tracheophyta</taxon>
        <taxon>Spermatophyta</taxon>
        <taxon>Magnoliopsida</taxon>
        <taxon>eudicotyledons</taxon>
        <taxon>Gunneridae</taxon>
        <taxon>Pentapetalae</taxon>
        <taxon>rosids</taxon>
        <taxon>malvids</taxon>
        <taxon>Brassicales</taxon>
        <taxon>Brassicaceae</taxon>
        <taxon>Brassiceae</taxon>
        <taxon>Brassica</taxon>
    </lineage>
</organism>
<dbReference type="EMBL" id="QGKV02000297">
    <property type="protein sequence ID" value="KAF3605740.1"/>
    <property type="molecule type" value="Genomic_DNA"/>
</dbReference>
<evidence type="ECO:0000313" key="3">
    <source>
        <dbReference type="Proteomes" id="UP000266723"/>
    </source>
</evidence>
<dbReference type="Proteomes" id="UP000266723">
    <property type="component" value="Unassembled WGS sequence"/>
</dbReference>
<name>A0ABQ7ERK8_BRACR</name>
<comment type="caution">
    <text evidence="2">The sequence shown here is derived from an EMBL/GenBank/DDBJ whole genome shotgun (WGS) entry which is preliminary data.</text>
</comment>
<evidence type="ECO:0000256" key="1">
    <source>
        <dbReference type="SAM" id="MobiDB-lite"/>
    </source>
</evidence>
<feature type="compositionally biased region" description="Basic and acidic residues" evidence="1">
    <location>
        <begin position="153"/>
        <end position="169"/>
    </location>
</feature>
<reference evidence="2 3" key="1">
    <citation type="journal article" date="2020" name="BMC Genomics">
        <title>Intraspecific diversification of the crop wild relative Brassica cretica Lam. using demographic model selection.</title>
        <authorList>
            <person name="Kioukis A."/>
            <person name="Michalopoulou V.A."/>
            <person name="Briers L."/>
            <person name="Pirintsos S."/>
            <person name="Studholme D.J."/>
            <person name="Pavlidis P."/>
            <person name="Sarris P.F."/>
        </authorList>
    </citation>
    <scope>NUCLEOTIDE SEQUENCE [LARGE SCALE GENOMIC DNA]</scope>
    <source>
        <strain evidence="3">cv. PFS-1207/04</strain>
    </source>
</reference>
<sequence>MKISLENGLARDRPEILLQQKLHLLQTTLKLPGMTTQIRKDLISMRSLGQWRPKQVTISETSLKPPHVEAGPPSDELAVVAQLQQPSGDVRAVTREAVMEDLHEVTRQYLSCADPVEAADLAFNAILSPDPSTILSPQQREEESEGLVPCASDDAHPVDNTPLRREVGAKKIKSIIVSPEGEQPEPHQVPKSPLVQQEDNKILQDF</sequence>
<feature type="region of interest" description="Disordered" evidence="1">
    <location>
        <begin position="132"/>
        <end position="206"/>
    </location>
</feature>
<accession>A0ABQ7ERK8</accession>